<dbReference type="EMBL" id="CP060696">
    <property type="protein sequence ID" value="QNO17531.1"/>
    <property type="molecule type" value="Genomic_DNA"/>
</dbReference>
<dbReference type="Pfam" id="PF08713">
    <property type="entry name" value="DNA_alkylation"/>
    <property type="match status" value="1"/>
</dbReference>
<dbReference type="KEGG" id="caml:H6X83_11400"/>
<sequence length="230" mass="26557">MHAVQLEQKLKALAEPAYQAFSAKLLPPAAAAKLLGVRLPVLRKIARELARSEWRTFLRECPDDYMEETMLQGMVIGCAQAQPEEILVWVQQFVPKIDNWSVCDSFCAGLKIARKAPETVWQFLQPYLADEREYYARFGLVMLLDYFAVEDYSASALQQIDRMPCTAYYAQMAAAWAVSVFYVHCPQTTMMYLHHSRLDNFTYNKALQKITESYCVSAEEKQIIRSMKRR</sequence>
<keyword evidence="2" id="KW-1185">Reference proteome</keyword>
<dbReference type="InterPro" id="IPR014825">
    <property type="entry name" value="DNA_alkylation"/>
</dbReference>
<dbReference type="PANTHER" id="PTHR34070:SF1">
    <property type="entry name" value="DNA ALKYLATION REPAIR PROTEIN"/>
    <property type="match status" value="1"/>
</dbReference>
<dbReference type="Proteomes" id="UP000516046">
    <property type="component" value="Chromosome"/>
</dbReference>
<dbReference type="AlphaFoldDB" id="A0A7G9WFR9"/>
<dbReference type="SUPFAM" id="SSF48371">
    <property type="entry name" value="ARM repeat"/>
    <property type="match status" value="1"/>
</dbReference>
<dbReference type="RefSeq" id="WP_212506601.1">
    <property type="nucleotide sequence ID" value="NZ_CP060696.1"/>
</dbReference>
<protein>
    <submittedName>
        <fullName evidence="1">DNA alkylation repair protein</fullName>
    </submittedName>
</protein>
<dbReference type="InterPro" id="IPR016024">
    <property type="entry name" value="ARM-type_fold"/>
</dbReference>
<evidence type="ECO:0000313" key="2">
    <source>
        <dbReference type="Proteomes" id="UP000516046"/>
    </source>
</evidence>
<dbReference type="CDD" id="cd06561">
    <property type="entry name" value="AlkD_like"/>
    <property type="match status" value="1"/>
</dbReference>
<proteinExistence type="predicted"/>
<organism evidence="1 2">
    <name type="scientific">Caproicibacterium amylolyticum</name>
    <dbReference type="NCBI Taxonomy" id="2766537"/>
    <lineage>
        <taxon>Bacteria</taxon>
        <taxon>Bacillati</taxon>
        <taxon>Bacillota</taxon>
        <taxon>Clostridia</taxon>
        <taxon>Eubacteriales</taxon>
        <taxon>Oscillospiraceae</taxon>
        <taxon>Caproicibacterium</taxon>
    </lineage>
</organism>
<accession>A0A7G9WFR9</accession>
<dbReference type="Gene3D" id="1.25.10.90">
    <property type="match status" value="1"/>
</dbReference>
<gene>
    <name evidence="1" type="ORF">H6X83_11400</name>
</gene>
<evidence type="ECO:0000313" key="1">
    <source>
        <dbReference type="EMBL" id="QNO17531.1"/>
    </source>
</evidence>
<name>A0A7G9WFR9_9FIRM</name>
<dbReference type="PANTHER" id="PTHR34070">
    <property type="entry name" value="ARMADILLO-TYPE FOLD"/>
    <property type="match status" value="1"/>
</dbReference>
<reference evidence="1 2" key="1">
    <citation type="submission" date="2020-08" db="EMBL/GenBank/DDBJ databases">
        <authorList>
            <person name="Ren C."/>
            <person name="Gu Y."/>
            <person name="Xu Y."/>
        </authorList>
    </citation>
    <scope>NUCLEOTIDE SEQUENCE [LARGE SCALE GENOMIC DNA]</scope>
    <source>
        <strain evidence="1 2">LBM18003</strain>
    </source>
</reference>